<dbReference type="InterPro" id="IPR052487">
    <property type="entry name" value="Galactose-binding_lectin"/>
</dbReference>
<dbReference type="GO" id="GO:0008270">
    <property type="term" value="F:zinc ion binding"/>
    <property type="evidence" value="ECO:0007669"/>
    <property type="project" value="InterPro"/>
</dbReference>
<evidence type="ECO:0000259" key="1">
    <source>
        <dbReference type="SMART" id="SM00235"/>
    </source>
</evidence>
<dbReference type="Pfam" id="PF01400">
    <property type="entry name" value="Astacin"/>
    <property type="match status" value="1"/>
</dbReference>
<dbReference type="OrthoDB" id="291007at2759"/>
<accession>A0A5N7B958</accession>
<dbReference type="GO" id="GO:0098609">
    <property type="term" value="P:cell-cell adhesion"/>
    <property type="evidence" value="ECO:0007669"/>
    <property type="project" value="TreeGrafter"/>
</dbReference>
<dbReference type="GO" id="GO:0070492">
    <property type="term" value="F:oligosaccharide binding"/>
    <property type="evidence" value="ECO:0007669"/>
    <property type="project" value="TreeGrafter"/>
</dbReference>
<evidence type="ECO:0000313" key="3">
    <source>
        <dbReference type="Proteomes" id="UP000326198"/>
    </source>
</evidence>
<dbReference type="InterPro" id="IPR037221">
    <property type="entry name" value="H-type_lectin_dom_sf"/>
</dbReference>
<dbReference type="SUPFAM" id="SSF55486">
    <property type="entry name" value="Metalloproteases ('zincins'), catalytic domain"/>
    <property type="match status" value="1"/>
</dbReference>
<dbReference type="EMBL" id="ML736210">
    <property type="protein sequence ID" value="KAE8378279.1"/>
    <property type="molecule type" value="Genomic_DNA"/>
</dbReference>
<dbReference type="InterPro" id="IPR019019">
    <property type="entry name" value="H-type_lectin_domain"/>
</dbReference>
<dbReference type="AlphaFoldDB" id="A0A5N7B958"/>
<dbReference type="InterPro" id="IPR024079">
    <property type="entry name" value="MetalloPept_cat_dom_sf"/>
</dbReference>
<proteinExistence type="predicted"/>
<protein>
    <recommendedName>
        <fullName evidence="1">Peptidase metallopeptidase domain-containing protein</fullName>
    </recommendedName>
</protein>
<dbReference type="Pfam" id="PF09458">
    <property type="entry name" value="H_lectin"/>
    <property type="match status" value="3"/>
</dbReference>
<dbReference type="PANTHER" id="PTHR46938">
    <property type="entry name" value="DISCOIDIN-1 SUBUNIT A-RELATED-RELATED"/>
    <property type="match status" value="1"/>
</dbReference>
<reference evidence="2 3" key="1">
    <citation type="submission" date="2019-04" db="EMBL/GenBank/DDBJ databases">
        <title>Friends and foes A comparative genomics studyof 23 Aspergillus species from section Flavi.</title>
        <authorList>
            <consortium name="DOE Joint Genome Institute"/>
            <person name="Kjaerbolling I."/>
            <person name="Vesth T."/>
            <person name="Frisvad J.C."/>
            <person name="Nybo J.L."/>
            <person name="Theobald S."/>
            <person name="Kildgaard S."/>
            <person name="Isbrandt T."/>
            <person name="Kuo A."/>
            <person name="Sato A."/>
            <person name="Lyhne E.K."/>
            <person name="Kogle M.E."/>
            <person name="Wiebenga A."/>
            <person name="Kun R.S."/>
            <person name="Lubbers R.J."/>
            <person name="Makela M.R."/>
            <person name="Barry K."/>
            <person name="Chovatia M."/>
            <person name="Clum A."/>
            <person name="Daum C."/>
            <person name="Haridas S."/>
            <person name="He G."/>
            <person name="LaButti K."/>
            <person name="Lipzen A."/>
            <person name="Mondo S."/>
            <person name="Riley R."/>
            <person name="Salamov A."/>
            <person name="Simmons B.A."/>
            <person name="Magnuson J.K."/>
            <person name="Henrissat B."/>
            <person name="Mortensen U.H."/>
            <person name="Larsen T.O."/>
            <person name="Devries R.P."/>
            <person name="Grigoriev I.V."/>
            <person name="Machida M."/>
            <person name="Baker S.E."/>
            <person name="Andersen M.R."/>
        </authorList>
    </citation>
    <scope>NUCLEOTIDE SEQUENCE [LARGE SCALE GENOMIC DNA]</scope>
    <source>
        <strain evidence="2 3">IBT 29228</strain>
    </source>
</reference>
<dbReference type="GO" id="GO:0030247">
    <property type="term" value="F:polysaccharide binding"/>
    <property type="evidence" value="ECO:0007669"/>
    <property type="project" value="TreeGrafter"/>
</dbReference>
<dbReference type="InterPro" id="IPR001506">
    <property type="entry name" value="Peptidase_M12A"/>
</dbReference>
<dbReference type="Proteomes" id="UP000326198">
    <property type="component" value="Unassembled WGS sequence"/>
</dbReference>
<keyword evidence="3" id="KW-1185">Reference proteome</keyword>
<dbReference type="GO" id="GO:0009986">
    <property type="term" value="C:cell surface"/>
    <property type="evidence" value="ECO:0007669"/>
    <property type="project" value="TreeGrafter"/>
</dbReference>
<dbReference type="Gene3D" id="2.60.40.2080">
    <property type="match status" value="3"/>
</dbReference>
<dbReference type="GO" id="GO:0098636">
    <property type="term" value="C:protein complex involved in cell adhesion"/>
    <property type="evidence" value="ECO:0007669"/>
    <property type="project" value="TreeGrafter"/>
</dbReference>
<dbReference type="InterPro" id="IPR006026">
    <property type="entry name" value="Peptidase_Metallo"/>
</dbReference>
<dbReference type="GO" id="GO:0006508">
    <property type="term" value="P:proteolysis"/>
    <property type="evidence" value="ECO:0007669"/>
    <property type="project" value="InterPro"/>
</dbReference>
<sequence length="554" mass="63188">MAENEPADICFADVAEEPESEIDLNEAIAQSFKINQRNESVGFSMTNNGADVKQPKLAMTLGHFWRPGSELKIAFFSGTDWQKDKVRHYAEEWTKHANLKFKWIEYRSAPVDILIDFDRTKGSWSQIGTNSARVSARGRPSMNFGWVREGVKEEKMRSTILHEFGHALGARHEHSSPHSQIQWNKEVIYAEYAKPPNSWGKEKVDNNVFKAHTFDTVQATEYDPDSIMLYAFPARYTLDNKGTTRQTVLSERDKAYMRFCYPKEAPAAGLFNTIEVASVDKPVTERKSVKYYHEKYASPPQLALGLNSLEMAAQRNIRVQIEALEPGRETFLASIKTWGDSILKNAGMTWLELGPKLAYIQSGVVDLQEFWRWRWLPRANAKWVPFATPFKSQPKVICFIKSLDLDHRNNWRFKTYPTDVSTDGFKIHLDSWGDSGLYGGSVTWLAYPSDELGVTSGRFSTEDIRSSKDPKPDNTSTVFFERPFAKMPNVLMALDELDFDCQNDLSLRVGTSMVREKGFDWQLQSWGESKMYRAGASFLAWGEPAKQRGGLTII</sequence>
<name>A0A5N7B958_9EURO</name>
<dbReference type="GO" id="GO:0004222">
    <property type="term" value="F:metalloendopeptidase activity"/>
    <property type="evidence" value="ECO:0007669"/>
    <property type="project" value="InterPro"/>
</dbReference>
<organism evidence="2 3">
    <name type="scientific">Aspergillus bertholletiae</name>
    <dbReference type="NCBI Taxonomy" id="1226010"/>
    <lineage>
        <taxon>Eukaryota</taxon>
        <taxon>Fungi</taxon>
        <taxon>Dikarya</taxon>
        <taxon>Ascomycota</taxon>
        <taxon>Pezizomycotina</taxon>
        <taxon>Eurotiomycetes</taxon>
        <taxon>Eurotiomycetidae</taxon>
        <taxon>Eurotiales</taxon>
        <taxon>Aspergillaceae</taxon>
        <taxon>Aspergillus</taxon>
        <taxon>Aspergillus subgen. Circumdati</taxon>
    </lineage>
</organism>
<gene>
    <name evidence="2" type="ORF">BDV26DRAFT_292376</name>
</gene>
<dbReference type="CDD" id="cd04327">
    <property type="entry name" value="ZnMc_MMP_like_3"/>
    <property type="match status" value="1"/>
</dbReference>
<dbReference type="GO" id="GO:0046871">
    <property type="term" value="F:N-acetylgalactosamine binding"/>
    <property type="evidence" value="ECO:0007669"/>
    <property type="project" value="TreeGrafter"/>
</dbReference>
<feature type="domain" description="Peptidase metallopeptidase" evidence="1">
    <location>
        <begin position="61"/>
        <end position="214"/>
    </location>
</feature>
<dbReference type="Gene3D" id="3.40.390.10">
    <property type="entry name" value="Collagenase (Catalytic Domain)"/>
    <property type="match status" value="1"/>
</dbReference>
<dbReference type="SUPFAM" id="SSF141086">
    <property type="entry name" value="Agglutinin HPA-like"/>
    <property type="match status" value="3"/>
</dbReference>
<dbReference type="SMART" id="SM00235">
    <property type="entry name" value="ZnMc"/>
    <property type="match status" value="1"/>
</dbReference>
<evidence type="ECO:0000313" key="2">
    <source>
        <dbReference type="EMBL" id="KAE8378279.1"/>
    </source>
</evidence>